<dbReference type="KEGG" id="dqu:106741656"/>
<evidence type="ECO:0000256" key="8">
    <source>
        <dbReference type="ARBA" id="ARBA00023128"/>
    </source>
</evidence>
<evidence type="ECO:0000256" key="2">
    <source>
        <dbReference type="ARBA" id="ARBA00008317"/>
    </source>
</evidence>
<dbReference type="RefSeq" id="XP_014469365.1">
    <property type="nucleotide sequence ID" value="XM_014613879.1"/>
</dbReference>
<comment type="subcellular location">
    <subcellularLocation>
        <location evidence="1">Mitochondrion inner membrane</location>
        <topology evidence="1">Peripheral membrane protein</topology>
        <orientation evidence="1">Matrix side</orientation>
    </subcellularLocation>
</comment>
<dbReference type="Proteomes" id="UP000515204">
    <property type="component" value="Unplaced"/>
</dbReference>
<dbReference type="GeneID" id="106741656"/>
<dbReference type="AlphaFoldDB" id="A0A6P3WTH2"/>
<dbReference type="PANTHER" id="PTHR13094:SF1">
    <property type="entry name" value="NADH DEHYDROGENASE [UBIQUINONE] 1 BETA SUBCOMPLEX SUBUNIT 10"/>
    <property type="match status" value="1"/>
</dbReference>
<dbReference type="InterPro" id="IPR019377">
    <property type="entry name" value="NADH_UbQ_OxRdtase_su10"/>
</dbReference>
<dbReference type="CTD" id="44228"/>
<evidence type="ECO:0000256" key="3">
    <source>
        <dbReference type="ARBA" id="ARBA00014109"/>
    </source>
</evidence>
<dbReference type="GO" id="GO:0005743">
    <property type="term" value="C:mitochondrial inner membrane"/>
    <property type="evidence" value="ECO:0007669"/>
    <property type="project" value="UniProtKB-SubCell"/>
</dbReference>
<keyword evidence="7" id="KW-0249">Electron transport</keyword>
<name>A0A6P3WTH2_DINQU</name>
<evidence type="ECO:0000313" key="10">
    <source>
        <dbReference type="Proteomes" id="UP000515204"/>
    </source>
</evidence>
<dbReference type="OrthoDB" id="6017729at2759"/>
<organism evidence="10 11">
    <name type="scientific">Dinoponera quadriceps</name>
    <name type="common">South American ant</name>
    <dbReference type="NCBI Taxonomy" id="609295"/>
    <lineage>
        <taxon>Eukaryota</taxon>
        <taxon>Metazoa</taxon>
        <taxon>Ecdysozoa</taxon>
        <taxon>Arthropoda</taxon>
        <taxon>Hexapoda</taxon>
        <taxon>Insecta</taxon>
        <taxon>Pterygota</taxon>
        <taxon>Neoptera</taxon>
        <taxon>Endopterygota</taxon>
        <taxon>Hymenoptera</taxon>
        <taxon>Apocrita</taxon>
        <taxon>Aculeata</taxon>
        <taxon>Formicoidea</taxon>
        <taxon>Formicidae</taxon>
        <taxon>Ponerinae</taxon>
        <taxon>Ponerini</taxon>
        <taxon>Dinoponera</taxon>
    </lineage>
</organism>
<accession>A0A6P3WTH2</accession>
<dbReference type="Pfam" id="PF10249">
    <property type="entry name" value="NDUFB10"/>
    <property type="match status" value="1"/>
</dbReference>
<keyword evidence="5" id="KW-0679">Respiratory chain</keyword>
<dbReference type="GO" id="GO:0045271">
    <property type="term" value="C:respiratory chain complex I"/>
    <property type="evidence" value="ECO:0007669"/>
    <property type="project" value="UniProtKB-ARBA"/>
</dbReference>
<keyword evidence="4" id="KW-0813">Transport</keyword>
<evidence type="ECO:0000313" key="11">
    <source>
        <dbReference type="RefSeq" id="XP_014469365.1"/>
    </source>
</evidence>
<keyword evidence="6" id="KW-0999">Mitochondrion inner membrane</keyword>
<dbReference type="PANTHER" id="PTHR13094">
    <property type="entry name" value="NADH-UBIQUINONE OXIDOREDUCTASE PDSW SUBUNIT"/>
    <property type="match status" value="1"/>
</dbReference>
<gene>
    <name evidence="11" type="primary">LOC106741656</name>
</gene>
<comment type="similarity">
    <text evidence="2">Belongs to the complex I NDUFB10 subunit family.</text>
</comment>
<evidence type="ECO:0000256" key="1">
    <source>
        <dbReference type="ARBA" id="ARBA00004443"/>
    </source>
</evidence>
<evidence type="ECO:0000256" key="6">
    <source>
        <dbReference type="ARBA" id="ARBA00022792"/>
    </source>
</evidence>
<sequence length="160" mass="19335">MAEKENILVRIYNNIFYMFDAPATYFREKFVEPNQKKYPWYHQKYRRVPNIDECYSDDVVCFTEANCQFLRDKLVDDEILFILRSRFEQCAWYHGEDDVNLCKQLRKTYDDATTAWFIKYGDMGISLNVVNAYMKQKHRMVWERRHGPVGSGMKEQKIKV</sequence>
<evidence type="ECO:0000256" key="5">
    <source>
        <dbReference type="ARBA" id="ARBA00022660"/>
    </source>
</evidence>
<proteinExistence type="inferred from homology"/>
<evidence type="ECO:0000256" key="4">
    <source>
        <dbReference type="ARBA" id="ARBA00022448"/>
    </source>
</evidence>
<protein>
    <recommendedName>
        <fullName evidence="3">NADH dehydrogenase [ubiquinone] 1 beta subcomplex subunit 10</fullName>
    </recommendedName>
</protein>
<keyword evidence="10" id="KW-1185">Reference proteome</keyword>
<evidence type="ECO:0000256" key="9">
    <source>
        <dbReference type="ARBA" id="ARBA00023136"/>
    </source>
</evidence>
<dbReference type="InterPro" id="IPR039993">
    <property type="entry name" value="NDUFB10"/>
</dbReference>
<reference evidence="11" key="1">
    <citation type="submission" date="2025-08" db="UniProtKB">
        <authorList>
            <consortium name="RefSeq"/>
        </authorList>
    </citation>
    <scope>IDENTIFICATION</scope>
</reference>
<evidence type="ECO:0000256" key="7">
    <source>
        <dbReference type="ARBA" id="ARBA00022982"/>
    </source>
</evidence>
<keyword evidence="8" id="KW-0496">Mitochondrion</keyword>
<keyword evidence="9" id="KW-0472">Membrane</keyword>